<evidence type="ECO:0000256" key="1">
    <source>
        <dbReference type="SAM" id="MobiDB-lite"/>
    </source>
</evidence>
<dbReference type="AlphaFoldDB" id="A0A699XMQ6"/>
<sequence>TSPIRRKNSVGYLDEDEIKAKQEIQDRFNHYISGELERVKTGRQDYEQDELETSVDGADERSRGRQGSKAKSNGHKERADYF</sequence>
<protein>
    <submittedName>
        <fullName evidence="2">Uncharacterized protein</fullName>
    </submittedName>
</protein>
<organism evidence="2">
    <name type="scientific">Tanacetum cinerariifolium</name>
    <name type="common">Dalmatian daisy</name>
    <name type="synonym">Chrysanthemum cinerariifolium</name>
    <dbReference type="NCBI Taxonomy" id="118510"/>
    <lineage>
        <taxon>Eukaryota</taxon>
        <taxon>Viridiplantae</taxon>
        <taxon>Streptophyta</taxon>
        <taxon>Embryophyta</taxon>
        <taxon>Tracheophyta</taxon>
        <taxon>Spermatophyta</taxon>
        <taxon>Magnoliopsida</taxon>
        <taxon>eudicotyledons</taxon>
        <taxon>Gunneridae</taxon>
        <taxon>Pentapetalae</taxon>
        <taxon>asterids</taxon>
        <taxon>campanulids</taxon>
        <taxon>Asterales</taxon>
        <taxon>Asteraceae</taxon>
        <taxon>Asteroideae</taxon>
        <taxon>Anthemideae</taxon>
        <taxon>Anthemidinae</taxon>
        <taxon>Tanacetum</taxon>
    </lineage>
</organism>
<gene>
    <name evidence="2" type="ORF">Tci_931327</name>
</gene>
<feature type="region of interest" description="Disordered" evidence="1">
    <location>
        <begin position="39"/>
        <end position="82"/>
    </location>
</feature>
<reference evidence="2" key="1">
    <citation type="journal article" date="2019" name="Sci. Rep.">
        <title>Draft genome of Tanacetum cinerariifolium, the natural source of mosquito coil.</title>
        <authorList>
            <person name="Yamashiro T."/>
            <person name="Shiraishi A."/>
            <person name="Satake H."/>
            <person name="Nakayama K."/>
        </authorList>
    </citation>
    <scope>NUCLEOTIDE SEQUENCE</scope>
</reference>
<feature type="non-terminal residue" evidence="2">
    <location>
        <position position="82"/>
    </location>
</feature>
<accession>A0A699XMQ6</accession>
<name>A0A699XMQ6_TANCI</name>
<proteinExistence type="predicted"/>
<dbReference type="EMBL" id="BKCJ011863937">
    <property type="protein sequence ID" value="GFD59358.1"/>
    <property type="molecule type" value="Genomic_DNA"/>
</dbReference>
<evidence type="ECO:0000313" key="2">
    <source>
        <dbReference type="EMBL" id="GFD59358.1"/>
    </source>
</evidence>
<comment type="caution">
    <text evidence="2">The sequence shown here is derived from an EMBL/GenBank/DDBJ whole genome shotgun (WGS) entry which is preliminary data.</text>
</comment>
<feature type="non-terminal residue" evidence="2">
    <location>
        <position position="1"/>
    </location>
</feature>